<proteinExistence type="predicted"/>
<evidence type="ECO:0000313" key="1">
    <source>
        <dbReference type="EMBL" id="KAK4028154.1"/>
    </source>
</evidence>
<name>A0ABR0ASS3_9CRUS</name>
<organism evidence="1 2">
    <name type="scientific">Daphnia magna</name>
    <dbReference type="NCBI Taxonomy" id="35525"/>
    <lineage>
        <taxon>Eukaryota</taxon>
        <taxon>Metazoa</taxon>
        <taxon>Ecdysozoa</taxon>
        <taxon>Arthropoda</taxon>
        <taxon>Crustacea</taxon>
        <taxon>Branchiopoda</taxon>
        <taxon>Diplostraca</taxon>
        <taxon>Cladocera</taxon>
        <taxon>Anomopoda</taxon>
        <taxon>Daphniidae</taxon>
        <taxon>Daphnia</taxon>
    </lineage>
</organism>
<sequence length="107" mass="12336">MDNVNVFHLVVAPNWEKDLSKMATSNHSLELIENHRLNQTCGYLWIPQLYSVNWKGFANICLRHPLFPMRITKEKHELEGNLADSKGVHLAMSEEKTNRSSTHATNH</sequence>
<dbReference type="EMBL" id="JAOYFB010000038">
    <property type="protein sequence ID" value="KAK4028154.1"/>
    <property type="molecule type" value="Genomic_DNA"/>
</dbReference>
<protein>
    <submittedName>
        <fullName evidence="1">Uncharacterized protein</fullName>
    </submittedName>
</protein>
<evidence type="ECO:0000313" key="2">
    <source>
        <dbReference type="Proteomes" id="UP001234178"/>
    </source>
</evidence>
<gene>
    <name evidence="1" type="ORF">OUZ56_017414</name>
</gene>
<comment type="caution">
    <text evidence="1">The sequence shown here is derived from an EMBL/GenBank/DDBJ whole genome shotgun (WGS) entry which is preliminary data.</text>
</comment>
<keyword evidence="2" id="KW-1185">Reference proteome</keyword>
<dbReference type="Proteomes" id="UP001234178">
    <property type="component" value="Unassembled WGS sequence"/>
</dbReference>
<accession>A0ABR0ASS3</accession>
<reference evidence="1 2" key="1">
    <citation type="journal article" date="2023" name="Nucleic Acids Res.">
        <title>The hologenome of Daphnia magna reveals possible DNA methylation and microbiome-mediated evolution of the host genome.</title>
        <authorList>
            <person name="Chaturvedi A."/>
            <person name="Li X."/>
            <person name="Dhandapani V."/>
            <person name="Marshall H."/>
            <person name="Kissane S."/>
            <person name="Cuenca-Cambronero M."/>
            <person name="Asole G."/>
            <person name="Calvet F."/>
            <person name="Ruiz-Romero M."/>
            <person name="Marangio P."/>
            <person name="Guigo R."/>
            <person name="Rago D."/>
            <person name="Mirbahai L."/>
            <person name="Eastwood N."/>
            <person name="Colbourne J.K."/>
            <person name="Zhou J."/>
            <person name="Mallon E."/>
            <person name="Orsini L."/>
        </authorList>
    </citation>
    <scope>NUCLEOTIDE SEQUENCE [LARGE SCALE GENOMIC DNA]</scope>
    <source>
        <strain evidence="1">LRV0_1</strain>
    </source>
</reference>